<dbReference type="EMBL" id="CP058605">
    <property type="protein sequence ID" value="QLG71652.1"/>
    <property type="molecule type" value="Genomic_DNA"/>
</dbReference>
<organism evidence="8 9">
    <name type="scientific">Zygotorulaspora mrakii</name>
    <name type="common">Zygosaccharomyces mrakii</name>
    <dbReference type="NCBI Taxonomy" id="42260"/>
    <lineage>
        <taxon>Eukaryota</taxon>
        <taxon>Fungi</taxon>
        <taxon>Dikarya</taxon>
        <taxon>Ascomycota</taxon>
        <taxon>Saccharomycotina</taxon>
        <taxon>Saccharomycetes</taxon>
        <taxon>Saccharomycetales</taxon>
        <taxon>Saccharomycetaceae</taxon>
        <taxon>Zygotorulaspora</taxon>
    </lineage>
</organism>
<sequence length="420" mass="49299">MKDFELDSFVVNARKTLTEAQVLCQEASMRIFDVKQKLSRWQQDVSKLKFMISCIQRQSDFLYKNVLKIGIGENLIKTEWSQIVLVDLIRSMKYWQNELSTRITRLDGINNGLISHSEHKEDDSPRNLGDFIPRENVHILDERLKEIPIIRRQIDNIKSQYANMVKKVSEQLMLTKLVNLESSFRKSFSLEVTGSREFGEEYLEEMTNLEHELVEYLNSLTDHFDKCQNLRNINSEKQINKDLLEIVTKDNAELSSVLDTLRDTVKDVDQIILKLTNTLEKKTMDIMSIHGTINKIINELCKHQEYLAIFKDISELISTFKETCLEEIQVTKELCEFYENFESSYYNLVAEAERRRSVAIEMSKIVSECEEKLRNLDTTDHKMREIFLEKNGNYLPETIWPGQIDDFSPLYSLQYSIKDV</sequence>
<protein>
    <recommendedName>
        <fullName evidence="2 6">Autophagy-related protein 17</fullName>
    </recommendedName>
</protein>
<dbReference type="GO" id="GO:0000045">
    <property type="term" value="P:autophagosome assembly"/>
    <property type="evidence" value="ECO:0007669"/>
    <property type="project" value="TreeGrafter"/>
</dbReference>
<feature type="domain" description="Autophagy protein ATG17-like" evidence="7">
    <location>
        <begin position="16"/>
        <end position="395"/>
    </location>
</feature>
<dbReference type="OrthoDB" id="1937984at2759"/>
<dbReference type="GeneID" id="59235314"/>
<dbReference type="GO" id="GO:0060090">
    <property type="term" value="F:molecular adaptor activity"/>
    <property type="evidence" value="ECO:0007669"/>
    <property type="project" value="TreeGrafter"/>
</dbReference>
<keyword evidence="3 6" id="KW-0963">Cytoplasm</keyword>
<dbReference type="KEGG" id="zmk:HG535_0B06980"/>
<comment type="subcellular location">
    <subcellularLocation>
        <location evidence="6">Cytoplasm</location>
    </subcellularLocation>
    <subcellularLocation>
        <location evidence="6">Preautophagosomal structure membrane</location>
        <topology evidence="6">Peripheral membrane protein</topology>
    </subcellularLocation>
</comment>
<accession>A0A7H9B1K3</accession>
<gene>
    <name evidence="8" type="ORF">HG535_0B06980</name>
</gene>
<evidence type="ECO:0000259" key="7">
    <source>
        <dbReference type="Pfam" id="PF04108"/>
    </source>
</evidence>
<dbReference type="GO" id="GO:1990316">
    <property type="term" value="C:Atg1/ULK1 kinase complex"/>
    <property type="evidence" value="ECO:0007669"/>
    <property type="project" value="TreeGrafter"/>
</dbReference>
<dbReference type="InterPro" id="IPR045326">
    <property type="entry name" value="ATG17-like_dom"/>
</dbReference>
<name>A0A7H9B1K3_ZYGMR</name>
<dbReference type="PANTHER" id="PTHR28005:SF1">
    <property type="entry name" value="AUTOPHAGY-RELATED PROTEIN 17"/>
    <property type="match status" value="1"/>
</dbReference>
<reference evidence="8 9" key="1">
    <citation type="submission" date="2020-07" db="EMBL/GenBank/DDBJ databases">
        <title>The yeast mating-type switching endonuclease HO is a domesticated member of an unorthodox homing genetic element family.</title>
        <authorList>
            <person name="Coughlan A.Y."/>
            <person name="Lombardi L."/>
            <person name="Braun-Galleani S."/>
            <person name="Martos A.R."/>
            <person name="Galeote V."/>
            <person name="Bigey F."/>
            <person name="Dequin S."/>
            <person name="Byrne K.P."/>
            <person name="Wolfe K.H."/>
        </authorList>
    </citation>
    <scope>NUCLEOTIDE SEQUENCE [LARGE SCALE GENOMIC DNA]</scope>
    <source>
        <strain evidence="8 9">NRRL Y-6702</strain>
    </source>
</reference>
<dbReference type="GO" id="GO:0000422">
    <property type="term" value="P:autophagy of mitochondrion"/>
    <property type="evidence" value="ECO:0007669"/>
    <property type="project" value="TreeGrafter"/>
</dbReference>
<dbReference type="InterPro" id="IPR007240">
    <property type="entry name" value="Atg17"/>
</dbReference>
<dbReference type="GO" id="GO:0030295">
    <property type="term" value="F:protein kinase activator activity"/>
    <property type="evidence" value="ECO:0007669"/>
    <property type="project" value="TreeGrafter"/>
</dbReference>
<evidence type="ECO:0000256" key="3">
    <source>
        <dbReference type="ARBA" id="ARBA00022490"/>
    </source>
</evidence>
<keyword evidence="5" id="KW-0472">Membrane</keyword>
<evidence type="ECO:0000256" key="4">
    <source>
        <dbReference type="ARBA" id="ARBA00023006"/>
    </source>
</evidence>
<dbReference type="Pfam" id="PF04108">
    <property type="entry name" value="ATG17_like"/>
    <property type="match status" value="1"/>
</dbReference>
<keyword evidence="4 6" id="KW-0072">Autophagy</keyword>
<dbReference type="AlphaFoldDB" id="A0A7H9B1K3"/>
<dbReference type="GO" id="GO:0034727">
    <property type="term" value="P:piecemeal microautophagy of the nucleus"/>
    <property type="evidence" value="ECO:0007669"/>
    <property type="project" value="TreeGrafter"/>
</dbReference>
<evidence type="ECO:0000256" key="6">
    <source>
        <dbReference type="RuleBase" id="RU368080"/>
    </source>
</evidence>
<keyword evidence="9" id="KW-1185">Reference proteome</keyword>
<evidence type="ECO:0000313" key="9">
    <source>
        <dbReference type="Proteomes" id="UP000509704"/>
    </source>
</evidence>
<dbReference type="PANTHER" id="PTHR28005">
    <property type="entry name" value="AUTOPHAGY-RELATED PROTEIN 17"/>
    <property type="match status" value="1"/>
</dbReference>
<evidence type="ECO:0000256" key="5">
    <source>
        <dbReference type="ARBA" id="ARBA00023136"/>
    </source>
</evidence>
<evidence type="ECO:0000313" key="8">
    <source>
        <dbReference type="EMBL" id="QLG71652.1"/>
    </source>
</evidence>
<evidence type="ECO:0000256" key="2">
    <source>
        <dbReference type="ARBA" id="ARBA00013806"/>
    </source>
</evidence>
<comment type="function">
    <text evidence="6">Autophagy-specific protein that functions in response to autophagy-inducing signals as a scaffold to recruit other ATG proteins to organize preautophagosomal structure (PAS) formation. Modulates the timing and magnitude of the autophagy response, such as the size of the sequestering vesicles. Plays particularly a role in pexophagy and nucleophagy.</text>
</comment>
<comment type="similarity">
    <text evidence="1 6">Belongs to the ATG17 family.</text>
</comment>
<proteinExistence type="inferred from homology"/>
<dbReference type="Proteomes" id="UP000509704">
    <property type="component" value="Chromosome 2"/>
</dbReference>
<evidence type="ECO:0000256" key="1">
    <source>
        <dbReference type="ARBA" id="ARBA00006259"/>
    </source>
</evidence>
<dbReference type="RefSeq" id="XP_037143380.1">
    <property type="nucleotide sequence ID" value="XM_037287485.1"/>
</dbReference>
<dbReference type="GO" id="GO:0034045">
    <property type="term" value="C:phagophore assembly site membrane"/>
    <property type="evidence" value="ECO:0007669"/>
    <property type="project" value="UniProtKB-SubCell"/>
</dbReference>